<organism evidence="2 3">
    <name type="scientific">Nocardioides astragali</name>
    <dbReference type="NCBI Taxonomy" id="1776736"/>
    <lineage>
        <taxon>Bacteria</taxon>
        <taxon>Bacillati</taxon>
        <taxon>Actinomycetota</taxon>
        <taxon>Actinomycetes</taxon>
        <taxon>Propionibacteriales</taxon>
        <taxon>Nocardioidaceae</taxon>
        <taxon>Nocardioides</taxon>
    </lineage>
</organism>
<gene>
    <name evidence="2" type="ORF">ACFQO6_12280</name>
</gene>
<evidence type="ECO:0000313" key="2">
    <source>
        <dbReference type="EMBL" id="MFC7361050.1"/>
    </source>
</evidence>
<evidence type="ECO:0000256" key="1">
    <source>
        <dbReference type="SAM" id="MobiDB-lite"/>
    </source>
</evidence>
<feature type="region of interest" description="Disordered" evidence="1">
    <location>
        <begin position="264"/>
        <end position="284"/>
    </location>
</feature>
<sequence>MLDPANLSGGAVRFLASQTFAILTGRDHDGVLWTSPLTGPAGFLEATDPNTLRVNTAPSPGDPLHALDAGQPVGLLVIDFTKRRRYRINGWLAATAQGRGAGLTIEADQAYGNCPQYIQPRDLTPDTGGSTSPTHAGIPPADDAQLSEDDIAQVTTADTFFLGTTHPKHGNDASHRGGPPGFVRIHNHAHLWWPDYAGNNMFNSLGNLAVDPTAALLCCDFTTGRTLHLSGTAQVEHTDAGVTGDDGDIGRRVTFAVERTRTGAPLPLRAAPTAGQPRNAVPTA</sequence>
<dbReference type="RefSeq" id="WP_255888431.1">
    <property type="nucleotide sequence ID" value="NZ_JAFMZM010000001.1"/>
</dbReference>
<keyword evidence="3" id="KW-1185">Reference proteome</keyword>
<dbReference type="SUPFAM" id="SSF50475">
    <property type="entry name" value="FMN-binding split barrel"/>
    <property type="match status" value="1"/>
</dbReference>
<dbReference type="PANTHER" id="PTHR42815">
    <property type="entry name" value="FAD-BINDING, PUTATIVE (AFU_ORTHOLOGUE AFUA_6G07600)-RELATED"/>
    <property type="match status" value="1"/>
</dbReference>
<protein>
    <submittedName>
        <fullName evidence="2">Pyridoxamine 5'-phosphate oxidase family protein</fullName>
    </submittedName>
</protein>
<dbReference type="PANTHER" id="PTHR42815:SF2">
    <property type="entry name" value="FAD-BINDING, PUTATIVE (AFU_ORTHOLOGUE AFUA_6G07600)-RELATED"/>
    <property type="match status" value="1"/>
</dbReference>
<comment type="caution">
    <text evidence="2">The sequence shown here is derived from an EMBL/GenBank/DDBJ whole genome shotgun (WGS) entry which is preliminary data.</text>
</comment>
<name>A0ABW2N582_9ACTN</name>
<accession>A0ABW2N582</accession>
<proteinExistence type="predicted"/>
<reference evidence="3" key="1">
    <citation type="journal article" date="2019" name="Int. J. Syst. Evol. Microbiol.">
        <title>The Global Catalogue of Microorganisms (GCM) 10K type strain sequencing project: providing services to taxonomists for standard genome sequencing and annotation.</title>
        <authorList>
            <consortium name="The Broad Institute Genomics Platform"/>
            <consortium name="The Broad Institute Genome Sequencing Center for Infectious Disease"/>
            <person name="Wu L."/>
            <person name="Ma J."/>
        </authorList>
    </citation>
    <scope>NUCLEOTIDE SEQUENCE [LARGE SCALE GENOMIC DNA]</scope>
    <source>
        <strain evidence="3">FCH27</strain>
    </source>
</reference>
<dbReference type="InterPro" id="IPR012349">
    <property type="entry name" value="Split_barrel_FMN-bd"/>
</dbReference>
<dbReference type="EMBL" id="JBHTCH010000014">
    <property type="protein sequence ID" value="MFC7361050.1"/>
    <property type="molecule type" value="Genomic_DNA"/>
</dbReference>
<dbReference type="Gene3D" id="2.30.110.10">
    <property type="entry name" value="Electron Transport, Fmn-binding Protein, Chain A"/>
    <property type="match status" value="2"/>
</dbReference>
<feature type="region of interest" description="Disordered" evidence="1">
    <location>
        <begin position="120"/>
        <end position="143"/>
    </location>
</feature>
<dbReference type="Proteomes" id="UP001596524">
    <property type="component" value="Unassembled WGS sequence"/>
</dbReference>
<evidence type="ECO:0000313" key="3">
    <source>
        <dbReference type="Proteomes" id="UP001596524"/>
    </source>
</evidence>